<reference evidence="1" key="1">
    <citation type="submission" date="2015-08" db="EMBL/GenBank/DDBJ databases">
        <title>Complete DNA Sequence of Pseudomonas syringae pv. actinidiae, the Causal Agent of Kiwifruit Canker Disease.</title>
        <authorList>
            <person name="Rikkerink E.H.A."/>
            <person name="Fineran P.C."/>
        </authorList>
    </citation>
    <scope>NUCLEOTIDE SEQUENCE</scope>
    <source>
        <strain evidence="1">DSM 13666</strain>
    </source>
</reference>
<dbReference type="GeneID" id="87595954"/>
<name>A0A0M0KES0_ALKHA</name>
<organism evidence="1">
    <name type="scientific">Halalkalibacterium halodurans</name>
    <name type="common">Bacillus halodurans</name>
    <dbReference type="NCBI Taxonomy" id="86665"/>
    <lineage>
        <taxon>Bacteria</taxon>
        <taxon>Bacillati</taxon>
        <taxon>Bacillota</taxon>
        <taxon>Bacilli</taxon>
        <taxon>Bacillales</taxon>
        <taxon>Bacillaceae</taxon>
        <taxon>Halalkalibacterium (ex Joshi et al. 2022)</taxon>
    </lineage>
</organism>
<protein>
    <submittedName>
        <fullName evidence="1">Uncharacterized protein</fullName>
    </submittedName>
</protein>
<gene>
    <name evidence="1" type="ORF">AMD02_16110</name>
</gene>
<dbReference type="AlphaFoldDB" id="A0A0M0KES0"/>
<dbReference type="PATRIC" id="fig|136160.3.peg.4170"/>
<dbReference type="InterPro" id="IPR054224">
    <property type="entry name" value="DUF6944"/>
</dbReference>
<accession>A0A0M0KES0</accession>
<dbReference type="Pfam" id="PF22116">
    <property type="entry name" value="DUF6944"/>
    <property type="match status" value="1"/>
</dbReference>
<proteinExistence type="predicted"/>
<dbReference type="EMBL" id="LILD01000003">
    <property type="protein sequence ID" value="KOO36908.1"/>
    <property type="molecule type" value="Genomic_DNA"/>
</dbReference>
<sequence length="182" mass="18978">MTEDELLLYGAWVDAIGTIVSAYAELREISGFNDENDKIVSIGEGLQAVGTAMMGIVTTEDLMNFAGTWVDAAGAATASLAAYRQSVEGGESDANLRLEVLGDTFQAMGSAMSALAEYRAGAPYAGNVLQSLGATLEALGALFEQKSREEQGQMLATVGAIIQATGANLNAVLISFDHMNSD</sequence>
<comment type="caution">
    <text evidence="1">The sequence shown here is derived from an EMBL/GenBank/DDBJ whole genome shotgun (WGS) entry which is preliminary data.</text>
</comment>
<evidence type="ECO:0000313" key="1">
    <source>
        <dbReference type="EMBL" id="KOO36908.1"/>
    </source>
</evidence>
<dbReference type="RefSeq" id="WP_053432136.1">
    <property type="nucleotide sequence ID" value="NZ_CP040441.1"/>
</dbReference>